<dbReference type="AlphaFoldDB" id="A0A395MZ31"/>
<comment type="caution">
    <text evidence="5">The sequence shown here is derived from an EMBL/GenBank/DDBJ whole genome shotgun (WGS) entry which is preliminary data.</text>
</comment>
<dbReference type="InterPro" id="IPR055560">
    <property type="entry name" value="DUF7136"/>
</dbReference>
<evidence type="ECO:0000313" key="6">
    <source>
        <dbReference type="Proteomes" id="UP000265631"/>
    </source>
</evidence>
<dbReference type="Proteomes" id="UP000265631">
    <property type="component" value="Unassembled WGS sequence"/>
</dbReference>
<dbReference type="OrthoDB" id="4490227at2759"/>
<keyword evidence="2" id="KW-1133">Transmembrane helix</keyword>
<evidence type="ECO:0000256" key="3">
    <source>
        <dbReference type="SAM" id="SignalP"/>
    </source>
</evidence>
<evidence type="ECO:0000313" key="5">
    <source>
        <dbReference type="EMBL" id="RFN52960.1"/>
    </source>
</evidence>
<accession>A0A395MZ31</accession>
<feature type="transmembrane region" description="Helical" evidence="2">
    <location>
        <begin position="270"/>
        <end position="292"/>
    </location>
</feature>
<feature type="chain" id="PRO_5017484183" description="DUF7136 domain-containing protein" evidence="3">
    <location>
        <begin position="25"/>
        <end position="296"/>
    </location>
</feature>
<evidence type="ECO:0000256" key="1">
    <source>
        <dbReference type="SAM" id="MobiDB-lite"/>
    </source>
</evidence>
<dbReference type="EMBL" id="PXXK01000054">
    <property type="protein sequence ID" value="RFN52960.1"/>
    <property type="molecule type" value="Genomic_DNA"/>
</dbReference>
<keyword evidence="2" id="KW-0812">Transmembrane</keyword>
<feature type="compositionally biased region" description="Basic and acidic residues" evidence="1">
    <location>
        <begin position="248"/>
        <end position="265"/>
    </location>
</feature>
<keyword evidence="6" id="KW-1185">Reference proteome</keyword>
<dbReference type="Pfam" id="PF23584">
    <property type="entry name" value="DUF7136"/>
    <property type="match status" value="1"/>
</dbReference>
<keyword evidence="2" id="KW-0472">Membrane</keyword>
<protein>
    <recommendedName>
        <fullName evidence="4">DUF7136 domain-containing protein</fullName>
    </recommendedName>
</protein>
<reference evidence="5 6" key="1">
    <citation type="journal article" date="2018" name="PLoS Pathog.">
        <title>Evolution of structural diversity of trichothecenes, a family of toxins produced by plant pathogenic and entomopathogenic fungi.</title>
        <authorList>
            <person name="Proctor R.H."/>
            <person name="McCormick S.P."/>
            <person name="Kim H.S."/>
            <person name="Cardoza R.E."/>
            <person name="Stanley A.M."/>
            <person name="Lindo L."/>
            <person name="Kelly A."/>
            <person name="Brown D.W."/>
            <person name="Lee T."/>
            <person name="Vaughan M.M."/>
            <person name="Alexander N.J."/>
            <person name="Busman M."/>
            <person name="Gutierrez S."/>
        </authorList>
    </citation>
    <scope>NUCLEOTIDE SEQUENCE [LARGE SCALE GENOMIC DNA]</scope>
    <source>
        <strain evidence="5 6">NRRL 13405</strain>
    </source>
</reference>
<keyword evidence="3" id="KW-0732">Signal</keyword>
<proteinExistence type="predicted"/>
<feature type="region of interest" description="Disordered" evidence="1">
    <location>
        <begin position="240"/>
        <end position="265"/>
    </location>
</feature>
<feature type="domain" description="DUF7136" evidence="4">
    <location>
        <begin position="30"/>
        <end position="250"/>
    </location>
</feature>
<evidence type="ECO:0000259" key="4">
    <source>
        <dbReference type="Pfam" id="PF23584"/>
    </source>
</evidence>
<feature type="signal peptide" evidence="3">
    <location>
        <begin position="1"/>
        <end position="24"/>
    </location>
</feature>
<name>A0A395MZ31_9HYPO</name>
<gene>
    <name evidence="5" type="ORF">FIE12Z_2731</name>
</gene>
<organism evidence="5 6">
    <name type="scientific">Fusarium flagelliforme</name>
    <dbReference type="NCBI Taxonomy" id="2675880"/>
    <lineage>
        <taxon>Eukaryota</taxon>
        <taxon>Fungi</taxon>
        <taxon>Dikarya</taxon>
        <taxon>Ascomycota</taxon>
        <taxon>Pezizomycotina</taxon>
        <taxon>Sordariomycetes</taxon>
        <taxon>Hypocreomycetidae</taxon>
        <taxon>Hypocreales</taxon>
        <taxon>Nectriaceae</taxon>
        <taxon>Fusarium</taxon>
        <taxon>Fusarium incarnatum-equiseti species complex</taxon>
    </lineage>
</organism>
<sequence length="296" mass="32013">MRLSPLYYASLACWFITHWKGVAGEQSMNSSALEVDLAFPRNETYNPSPVFPIVISIGSPGMIPIFEPLLSYQVYNYGEYTNPIINETIALPSVNESTSDPYIEFNAYEHPFNTEGRWSILVTLDYAYCVLRPAKGSREEIMTLQRDLAVVTLVDFTTKGPLKQVDLGAATKHQICPLPAGLTINATGTTTAPKDADLQGDTCAFRDLPLESGGHSFVAPANDEDRCAVTLEPAAVSSIDASMASSHGDSHKDDQKGVDRGSSKESQESAGFRIAAGGVTCLAFVLGVITYIDTLM</sequence>
<evidence type="ECO:0000256" key="2">
    <source>
        <dbReference type="SAM" id="Phobius"/>
    </source>
</evidence>